<gene>
    <name evidence="1" type="ORF">Pmani_003113</name>
</gene>
<evidence type="ECO:0000313" key="2">
    <source>
        <dbReference type="Proteomes" id="UP001292094"/>
    </source>
</evidence>
<protein>
    <submittedName>
        <fullName evidence="1">Uncharacterized protein</fullName>
    </submittedName>
</protein>
<accession>A0AAE1QJN8</accession>
<evidence type="ECO:0000313" key="1">
    <source>
        <dbReference type="EMBL" id="KAK4326397.1"/>
    </source>
</evidence>
<comment type="caution">
    <text evidence="1">The sequence shown here is derived from an EMBL/GenBank/DDBJ whole genome shotgun (WGS) entry which is preliminary data.</text>
</comment>
<proteinExistence type="predicted"/>
<name>A0AAE1QJN8_9EUCA</name>
<keyword evidence="2" id="KW-1185">Reference proteome</keyword>
<dbReference type="AlphaFoldDB" id="A0AAE1QJN8"/>
<dbReference type="Proteomes" id="UP001292094">
    <property type="component" value="Unassembled WGS sequence"/>
</dbReference>
<reference evidence="1" key="1">
    <citation type="submission" date="2023-11" db="EMBL/GenBank/DDBJ databases">
        <title>Genome assemblies of two species of porcelain crab, Petrolisthes cinctipes and Petrolisthes manimaculis (Anomura: Porcellanidae).</title>
        <authorList>
            <person name="Angst P."/>
        </authorList>
    </citation>
    <scope>NUCLEOTIDE SEQUENCE</scope>
    <source>
        <strain evidence="1">PB745_02</strain>
        <tissue evidence="1">Gill</tissue>
    </source>
</reference>
<sequence length="124" mass="13415">MEVVGCGEGWRCEEWEEVEWGKRTREGSKIDVDEDGGRKGVCGGGREGICGGGMKGVLRCERNGVCGGNSTVEYGNGADPSSDIGRELVVYVRPPDNLRVHTRLLCCRLVQGLGELSLCHHLPL</sequence>
<dbReference type="EMBL" id="JAWZYT010000221">
    <property type="protein sequence ID" value="KAK4326397.1"/>
    <property type="molecule type" value="Genomic_DNA"/>
</dbReference>
<organism evidence="1 2">
    <name type="scientific">Petrolisthes manimaculis</name>
    <dbReference type="NCBI Taxonomy" id="1843537"/>
    <lineage>
        <taxon>Eukaryota</taxon>
        <taxon>Metazoa</taxon>
        <taxon>Ecdysozoa</taxon>
        <taxon>Arthropoda</taxon>
        <taxon>Crustacea</taxon>
        <taxon>Multicrustacea</taxon>
        <taxon>Malacostraca</taxon>
        <taxon>Eumalacostraca</taxon>
        <taxon>Eucarida</taxon>
        <taxon>Decapoda</taxon>
        <taxon>Pleocyemata</taxon>
        <taxon>Anomura</taxon>
        <taxon>Galatheoidea</taxon>
        <taxon>Porcellanidae</taxon>
        <taxon>Petrolisthes</taxon>
    </lineage>
</organism>